<evidence type="ECO:0000313" key="2">
    <source>
        <dbReference type="Proteomes" id="UP000023351"/>
    </source>
</evidence>
<dbReference type="Proteomes" id="UP000023351">
    <property type="component" value="Unassembled WGS sequence"/>
</dbReference>
<gene>
    <name evidence="1" type="ORF">I540_4028</name>
</gene>
<reference evidence="1 2" key="1">
    <citation type="submission" date="2013-12" db="EMBL/GenBank/DDBJ databases">
        <authorList>
            <person name="Zelazny A."/>
            <person name="Olivier K."/>
            <person name="Holland S."/>
            <person name="Lenaerts A."/>
            <person name="Ordway D."/>
            <person name="DeGroote M.A."/>
            <person name="Parker T."/>
            <person name="Sizemore C."/>
            <person name="Tallon L.J."/>
            <person name="Sadzewicz L.K."/>
            <person name="Sengamalay N."/>
            <person name="Fraser C.M."/>
            <person name="Hine E."/>
            <person name="Shefchek K.A."/>
            <person name="Das S.P."/>
            <person name="Tettelin H."/>
        </authorList>
    </citation>
    <scope>NUCLEOTIDE SEQUENCE [LARGE SCALE GENOMIC DNA]</scope>
    <source>
        <strain evidence="1 2">1513</strain>
    </source>
</reference>
<evidence type="ECO:0000313" key="1">
    <source>
        <dbReference type="EMBL" id="EUA66717.1"/>
    </source>
</evidence>
<proteinExistence type="predicted"/>
<dbReference type="PATRIC" id="fig|1299321.3.peg.3879"/>
<sequence length="86" mass="9940">MTATEHSAHTFIVVDPVQDYYESLLILGVFGSLKTAKYAAPRLMKAAWRVEPNRFVEVQEWRGDTQVAAWTYRPGRGWQAEKLENR</sequence>
<accession>X8DDN8</accession>
<dbReference type="EMBL" id="JAOJ01000003">
    <property type="protein sequence ID" value="EUA66717.1"/>
    <property type="molecule type" value="Genomic_DNA"/>
</dbReference>
<organism evidence="1 2">
    <name type="scientific">Mycobacteroides abscessus subsp. bolletii 1513</name>
    <dbReference type="NCBI Taxonomy" id="1299321"/>
    <lineage>
        <taxon>Bacteria</taxon>
        <taxon>Bacillati</taxon>
        <taxon>Actinomycetota</taxon>
        <taxon>Actinomycetes</taxon>
        <taxon>Mycobacteriales</taxon>
        <taxon>Mycobacteriaceae</taxon>
        <taxon>Mycobacteroides</taxon>
        <taxon>Mycobacteroides abscessus</taxon>
    </lineage>
</organism>
<comment type="caution">
    <text evidence="1">The sequence shown here is derived from an EMBL/GenBank/DDBJ whole genome shotgun (WGS) entry which is preliminary data.</text>
</comment>
<name>X8DDN8_9MYCO</name>
<dbReference type="AlphaFoldDB" id="X8DDN8"/>
<protein>
    <submittedName>
        <fullName evidence="1">Uncharacterized protein</fullName>
    </submittedName>
</protein>